<sequence length="805" mass="92564">MNDNNRQLFTFIENTYETDEQLVTIINNEKRNSQLFDLTQGLVFRCHLVYYKQISSYHLLSDKDLLIFNFHHALFDFPSMNIFLHDLNQAYTTGQLLYDDNTNLRYLDYAVIEQQMSMTGANMFWLDALHDCKLDQPLPLPFDRYRLANEYRTGRGTSISFDFGQDLSNHFLIHASSNNISLKHLTFAIYFLFLFKLTNGQKDLCLAMSMNNNRYKDELKSIIGLFENVIPLRCQLDPYWCFHQLLEHVRQRTTKSMKYSYFPLQRILNQHSHISKHAFLDTSLEFVSYTNNNTVIIADSQLTPRSFLFNINEDETLNVSDFSFSIHHDMNMNQLSCTINASLDLFNIETVEKISQRFNSIIQQLSASIIDNQINNSIYEIQLVLPNERLLIQSMNSTQISFSSPFTCIHHAFVYQVMKHPQKIAVELDEQSLTYCELLHYVQVLSVTLVNEYHVIPGEIVCQCIERSLSMVIGIMGIEMAGGVYCPLSPRDPQHRLHSLIQQTQSRFVLVHDLTKTKFYNNTTILNIESILIINDFNSDMNYNCLSSVIMKGKEIAYIIFTSGSTGTPKAVQVRHKNFIDCIHSLAFINSFNKNDTVIQMTRCSFDIHIQEILSTFLDGGTLIMLHPGGTVDFDYLSEVLENKQITYMHTVPSFLQNYFVFLENMKINTVKHLRSLCSIGEAFVAHLIDLIVKTDTTNCIVWNLYGPAETTIASTYYRVDQVDDKRSVSIGRPLSNYRCMIINQYLQSSVTSEGGELCVGGVGVFAGYLGRDDLTAKALVEIDGQLFYRTGDLVTMDNNGLLHY</sequence>
<dbReference type="PROSITE" id="PS00455">
    <property type="entry name" value="AMP_BINDING"/>
    <property type="match status" value="1"/>
</dbReference>
<dbReference type="InterPro" id="IPR000873">
    <property type="entry name" value="AMP-dep_synth/lig_dom"/>
</dbReference>
<evidence type="ECO:0008006" key="7">
    <source>
        <dbReference type="Google" id="ProtNLM"/>
    </source>
</evidence>
<dbReference type="GO" id="GO:0031177">
    <property type="term" value="F:phosphopantetheine binding"/>
    <property type="evidence" value="ECO:0007669"/>
    <property type="project" value="TreeGrafter"/>
</dbReference>
<proteinExistence type="predicted"/>
<dbReference type="Pfam" id="PF00501">
    <property type="entry name" value="AMP-binding"/>
    <property type="match status" value="1"/>
</dbReference>
<dbReference type="Gene3D" id="3.30.559.10">
    <property type="entry name" value="Chloramphenicol acetyltransferase-like domain"/>
    <property type="match status" value="1"/>
</dbReference>
<dbReference type="SUPFAM" id="SSF56801">
    <property type="entry name" value="Acetyl-CoA synthetase-like"/>
    <property type="match status" value="1"/>
</dbReference>
<organism evidence="5 6">
    <name type="scientific">Adineta steineri</name>
    <dbReference type="NCBI Taxonomy" id="433720"/>
    <lineage>
        <taxon>Eukaryota</taxon>
        <taxon>Metazoa</taxon>
        <taxon>Spiralia</taxon>
        <taxon>Gnathifera</taxon>
        <taxon>Rotifera</taxon>
        <taxon>Eurotatoria</taxon>
        <taxon>Bdelloidea</taxon>
        <taxon>Adinetida</taxon>
        <taxon>Adinetidae</taxon>
        <taxon>Adineta</taxon>
    </lineage>
</organism>
<protein>
    <recommendedName>
        <fullName evidence="7">AMP-dependent synthetase/ligase domain-containing protein</fullName>
    </recommendedName>
</protein>
<reference evidence="5" key="1">
    <citation type="submission" date="2021-02" db="EMBL/GenBank/DDBJ databases">
        <authorList>
            <person name="Nowell W R."/>
        </authorList>
    </citation>
    <scope>NUCLEOTIDE SEQUENCE</scope>
</reference>
<dbReference type="GO" id="GO:0043041">
    <property type="term" value="P:amino acid activation for nonribosomal peptide biosynthetic process"/>
    <property type="evidence" value="ECO:0007669"/>
    <property type="project" value="TreeGrafter"/>
</dbReference>
<accession>A0A819X4X8</accession>
<dbReference type="Gene3D" id="3.30.559.30">
    <property type="entry name" value="Nonribosomal peptide synthetase, condensation domain"/>
    <property type="match status" value="1"/>
</dbReference>
<evidence type="ECO:0000313" key="6">
    <source>
        <dbReference type="Proteomes" id="UP000663881"/>
    </source>
</evidence>
<dbReference type="InterPro" id="IPR023213">
    <property type="entry name" value="CAT-like_dom_sf"/>
</dbReference>
<evidence type="ECO:0000259" key="3">
    <source>
        <dbReference type="Pfam" id="PF00501"/>
    </source>
</evidence>
<dbReference type="InterPro" id="IPR020845">
    <property type="entry name" value="AMP-binding_CS"/>
</dbReference>
<evidence type="ECO:0000256" key="2">
    <source>
        <dbReference type="ARBA" id="ARBA00022553"/>
    </source>
</evidence>
<dbReference type="SUPFAM" id="SSF52777">
    <property type="entry name" value="CoA-dependent acyltransferases"/>
    <property type="match status" value="2"/>
</dbReference>
<keyword evidence="1" id="KW-0596">Phosphopantetheine</keyword>
<keyword evidence="2" id="KW-0597">Phosphoprotein</keyword>
<dbReference type="GO" id="GO:0003824">
    <property type="term" value="F:catalytic activity"/>
    <property type="evidence" value="ECO:0007669"/>
    <property type="project" value="InterPro"/>
</dbReference>
<dbReference type="InterPro" id="IPR042099">
    <property type="entry name" value="ANL_N_sf"/>
</dbReference>
<dbReference type="Gene3D" id="3.40.50.12780">
    <property type="entry name" value="N-terminal domain of ligase-like"/>
    <property type="match status" value="1"/>
</dbReference>
<dbReference type="InterPro" id="IPR001242">
    <property type="entry name" value="Condensation_dom"/>
</dbReference>
<feature type="domain" description="AMP-dependent synthetase/ligase" evidence="3">
    <location>
        <begin position="416"/>
        <end position="770"/>
    </location>
</feature>
<dbReference type="Pfam" id="PF00668">
    <property type="entry name" value="Condensation"/>
    <property type="match status" value="1"/>
</dbReference>
<dbReference type="EMBL" id="CAJOAY010006318">
    <property type="protein sequence ID" value="CAF4136714.1"/>
    <property type="molecule type" value="Genomic_DNA"/>
</dbReference>
<dbReference type="Proteomes" id="UP000663881">
    <property type="component" value="Unassembled WGS sequence"/>
</dbReference>
<dbReference type="AlphaFoldDB" id="A0A819X4X8"/>
<evidence type="ECO:0000256" key="1">
    <source>
        <dbReference type="ARBA" id="ARBA00022450"/>
    </source>
</evidence>
<dbReference type="PANTHER" id="PTHR45527:SF1">
    <property type="entry name" value="FATTY ACID SYNTHASE"/>
    <property type="match status" value="1"/>
</dbReference>
<evidence type="ECO:0000313" key="5">
    <source>
        <dbReference type="EMBL" id="CAF4136714.1"/>
    </source>
</evidence>
<comment type="caution">
    <text evidence="5">The sequence shown here is derived from an EMBL/GenBank/DDBJ whole genome shotgun (WGS) entry which is preliminary data.</text>
</comment>
<dbReference type="GO" id="GO:0005737">
    <property type="term" value="C:cytoplasm"/>
    <property type="evidence" value="ECO:0007669"/>
    <property type="project" value="TreeGrafter"/>
</dbReference>
<dbReference type="GO" id="GO:0044550">
    <property type="term" value="P:secondary metabolite biosynthetic process"/>
    <property type="evidence" value="ECO:0007669"/>
    <property type="project" value="TreeGrafter"/>
</dbReference>
<gene>
    <name evidence="5" type="ORF">OKA104_LOCUS37529</name>
</gene>
<dbReference type="PANTHER" id="PTHR45527">
    <property type="entry name" value="NONRIBOSOMAL PEPTIDE SYNTHETASE"/>
    <property type="match status" value="1"/>
</dbReference>
<feature type="non-terminal residue" evidence="5">
    <location>
        <position position="805"/>
    </location>
</feature>
<feature type="domain" description="Condensation" evidence="4">
    <location>
        <begin position="16"/>
        <end position="367"/>
    </location>
</feature>
<name>A0A819X4X8_9BILA</name>
<evidence type="ECO:0000259" key="4">
    <source>
        <dbReference type="Pfam" id="PF00668"/>
    </source>
</evidence>